<dbReference type="NCBIfam" id="TIGR00229">
    <property type="entry name" value="sensory_box"/>
    <property type="match status" value="2"/>
</dbReference>
<dbReference type="EMBL" id="CP021111">
    <property type="protein sequence ID" value="ARP93820.1"/>
    <property type="molecule type" value="Genomic_DNA"/>
</dbReference>
<dbReference type="SUPFAM" id="SSF55874">
    <property type="entry name" value="ATPase domain of HSP90 chaperone/DNA topoisomerase II/histidine kinase"/>
    <property type="match status" value="1"/>
</dbReference>
<evidence type="ECO:0000256" key="12">
    <source>
        <dbReference type="ARBA" id="ARBA00022692"/>
    </source>
</evidence>
<dbReference type="Gene3D" id="3.30.450.20">
    <property type="entry name" value="PAS domain"/>
    <property type="match status" value="3"/>
</dbReference>
<sequence>MSASDTPLRDEGFHEEVAGRVGVLPDLFCSASAAPGLTDPLGAFAKSAYLDSPLPALFKERLFLHLSRFCQVRYCIVRHVGFLAAQRRLVGDAPAQPVDLAQVMQLLRRPIPDAAALDRALLSLARSDDPYELPLPDTDEERALFDALALMFVAPARSARAREAVRKALGKRRFELIVGFLAFVRTAHYWAEMHPELDYEPDMVAYMVRHPDLAEILLETGAPTASSASQQLLRALQEIEEGHAGRLDREARVSGLIDGIAQATWEIDGAGMAVTDSLSWRTYTGQRLEEWLGNGWLEAIHPEDRPDVERQWREALAGGTQLDVEFRLWHAASGTHRWTNARAVPIRRDDGSVAKWLGMNIDIGERKEVETRLREREADLARVQRIGEVGGLNIDVAGGMRSWRSPEYRRLHGLPQDAGEETHQQWVARVHPDDRARAESTLLAALYGQGRSYDSEYRIVRPSDGAVRWIHARADVERDADGRPVRLIGAHLDVTEQKRLQQALREREERQAFLLKLADALRPLAAPQAVQQEAARQLGAHLGADRAFYAEVDSHSMVTIVAEYRSEQTDSVPSRFRLDEFGTAPGNALRAGGTLVIHDVPAWRLLTPEQTRAYAGFGIAALVKVPLVKDGRLVAFLGVHQCAARQWSAGDVALVEDVAERTWAAVERARAEVALRESEERLRSAVEVGRLGLWDWNIRTGEIHWSDQHFRMEGYEVGEVRPSYEAWAARIHPEDREPTEVALRKAMDDRREYVQEFRVVHPDGSVHWLYGRGRFFYDTALRPVRMIGAMVETTDRRLWEDRQRVLVAELQHRTRNLMGVVRSIADKTMRSSANLVDFRHRFRDRLDALARVQGLLSRLNEHDRVTFDELIGAEIAAVNGTADRVQIKGPRGVRLRSSTVQMLAMALHELATNAVKYGALGQASGRLVVGWSFEPEGEKGQPWLHIDWRETGVEMPPPDAAPRGTGQGRELIERALPYQLSARTSYALTSDGVHCQISLPVSATALDAG</sequence>
<keyword evidence="13" id="KW-0677">Repeat</keyword>
<dbReference type="InterPro" id="IPR052162">
    <property type="entry name" value="Sensor_kinase/Photoreceptor"/>
</dbReference>
<evidence type="ECO:0000256" key="6">
    <source>
        <dbReference type="ARBA" id="ARBA00022543"/>
    </source>
</evidence>
<gene>
    <name evidence="23" type="ORF">CAL15_05120</name>
</gene>
<evidence type="ECO:0000256" key="16">
    <source>
        <dbReference type="ARBA" id="ARBA00022840"/>
    </source>
</evidence>
<dbReference type="SUPFAM" id="SSF55781">
    <property type="entry name" value="GAF domain-like"/>
    <property type="match status" value="1"/>
</dbReference>
<evidence type="ECO:0000256" key="8">
    <source>
        <dbReference type="ARBA" id="ARBA00022606"/>
    </source>
</evidence>
<keyword evidence="7" id="KW-0597">Phosphoprotein</keyword>
<dbReference type="PROSITE" id="PS50113">
    <property type="entry name" value="PAC"/>
    <property type="match status" value="3"/>
</dbReference>
<dbReference type="InterPro" id="IPR036890">
    <property type="entry name" value="HATPase_C_sf"/>
</dbReference>
<keyword evidence="5" id="KW-0997">Cell inner membrane</keyword>
<evidence type="ECO:0000256" key="3">
    <source>
        <dbReference type="ARBA" id="ARBA00012438"/>
    </source>
</evidence>
<reference evidence="23 24" key="1">
    <citation type="submission" date="2017-05" db="EMBL/GenBank/DDBJ databases">
        <title>Complete and WGS of Bordetella genogroups.</title>
        <authorList>
            <person name="Spilker T."/>
            <person name="LiPuma J."/>
        </authorList>
    </citation>
    <scope>NUCLEOTIDE SEQUENCE [LARGE SCALE GENOMIC DNA]</scope>
    <source>
        <strain evidence="23 24">AU7206</strain>
    </source>
</reference>
<evidence type="ECO:0000313" key="23">
    <source>
        <dbReference type="EMBL" id="ARP93820.1"/>
    </source>
</evidence>
<feature type="domain" description="PAC" evidence="22">
    <location>
        <begin position="453"/>
        <end position="506"/>
    </location>
</feature>
<dbReference type="Pfam" id="PF07536">
    <property type="entry name" value="HWE_HK"/>
    <property type="match status" value="1"/>
</dbReference>
<dbReference type="CDD" id="cd00130">
    <property type="entry name" value="PAS"/>
    <property type="match status" value="3"/>
</dbReference>
<evidence type="ECO:0000256" key="11">
    <source>
        <dbReference type="ARBA" id="ARBA00022679"/>
    </source>
</evidence>
<dbReference type="InterPro" id="IPR001610">
    <property type="entry name" value="PAC"/>
</dbReference>
<dbReference type="GO" id="GO:0005886">
    <property type="term" value="C:plasma membrane"/>
    <property type="evidence" value="ECO:0007669"/>
    <property type="project" value="UniProtKB-SubCell"/>
</dbReference>
<evidence type="ECO:0000256" key="14">
    <source>
        <dbReference type="ARBA" id="ARBA00022741"/>
    </source>
</evidence>
<dbReference type="GO" id="GO:0009881">
    <property type="term" value="F:photoreceptor activity"/>
    <property type="evidence" value="ECO:0007669"/>
    <property type="project" value="UniProtKB-KW"/>
</dbReference>
<evidence type="ECO:0000256" key="5">
    <source>
        <dbReference type="ARBA" id="ARBA00022519"/>
    </source>
</evidence>
<dbReference type="STRING" id="463040.CAL15_05120"/>
<keyword evidence="4" id="KW-1003">Cell membrane</keyword>
<dbReference type="SMART" id="SM00065">
    <property type="entry name" value="GAF"/>
    <property type="match status" value="1"/>
</dbReference>
<comment type="subcellular location">
    <subcellularLocation>
        <location evidence="2">Cell inner membrane</location>
        <topology evidence="2">Multi-pass membrane protein</topology>
    </subcellularLocation>
</comment>
<dbReference type="FunFam" id="3.30.450.20:FF:000099">
    <property type="entry name" value="Sensory box sensor histidine kinase"/>
    <property type="match status" value="1"/>
</dbReference>
<feature type="domain" description="PAC" evidence="22">
    <location>
        <begin position="753"/>
        <end position="805"/>
    </location>
</feature>
<organism evidence="23 24">
    <name type="scientific">Bordetella genomosp. 13</name>
    <dbReference type="NCBI Taxonomy" id="463040"/>
    <lineage>
        <taxon>Bacteria</taxon>
        <taxon>Pseudomonadati</taxon>
        <taxon>Pseudomonadota</taxon>
        <taxon>Betaproteobacteria</taxon>
        <taxon>Burkholderiales</taxon>
        <taxon>Alcaligenaceae</taxon>
        <taxon>Bordetella</taxon>
    </lineage>
</organism>
<evidence type="ECO:0000313" key="24">
    <source>
        <dbReference type="Proteomes" id="UP000194161"/>
    </source>
</evidence>
<name>A0A1W6Z9I6_9BORD</name>
<dbReference type="SUPFAM" id="SSF55785">
    <property type="entry name" value="PYP-like sensor domain (PAS domain)"/>
    <property type="match status" value="3"/>
</dbReference>
<dbReference type="EC" id="2.7.13.3" evidence="3"/>
<accession>A0A1W6Z9I6</accession>
<dbReference type="OrthoDB" id="8573350at2"/>
<dbReference type="PANTHER" id="PTHR43304">
    <property type="entry name" value="PHYTOCHROME-LIKE PROTEIN CPH1"/>
    <property type="match status" value="1"/>
</dbReference>
<dbReference type="InterPro" id="IPR003018">
    <property type="entry name" value="GAF"/>
</dbReference>
<evidence type="ECO:0000256" key="17">
    <source>
        <dbReference type="ARBA" id="ARBA00022989"/>
    </source>
</evidence>
<evidence type="ECO:0000256" key="18">
    <source>
        <dbReference type="ARBA" id="ARBA00022991"/>
    </source>
</evidence>
<dbReference type="PANTHER" id="PTHR43304:SF1">
    <property type="entry name" value="PAC DOMAIN-CONTAINING PROTEIN"/>
    <property type="match status" value="1"/>
</dbReference>
<proteinExistence type="predicted"/>
<evidence type="ECO:0000256" key="7">
    <source>
        <dbReference type="ARBA" id="ARBA00022553"/>
    </source>
</evidence>
<keyword evidence="8" id="KW-0716">Sensory transduction</keyword>
<keyword evidence="15" id="KW-0418">Kinase</keyword>
<keyword evidence="18" id="KW-0157">Chromophore</keyword>
<keyword evidence="20" id="KW-0675">Receptor</keyword>
<dbReference type="AlphaFoldDB" id="A0A1W6Z9I6"/>
<dbReference type="InterPro" id="IPR011102">
    <property type="entry name" value="Sig_transdc_His_kinase_HWE"/>
</dbReference>
<dbReference type="InterPro" id="IPR000700">
    <property type="entry name" value="PAS-assoc_C"/>
</dbReference>
<dbReference type="GO" id="GO:0005524">
    <property type="term" value="F:ATP binding"/>
    <property type="evidence" value="ECO:0007669"/>
    <property type="project" value="UniProtKB-KW"/>
</dbReference>
<protein>
    <recommendedName>
        <fullName evidence="3">histidine kinase</fullName>
        <ecNumber evidence="3">2.7.13.3</ecNumber>
    </recommendedName>
</protein>
<dbReference type="SMART" id="SM00091">
    <property type="entry name" value="PAS"/>
    <property type="match status" value="2"/>
</dbReference>
<keyword evidence="6" id="KW-0600">Photoreceptor protein</keyword>
<dbReference type="Gene3D" id="3.30.450.40">
    <property type="match status" value="1"/>
</dbReference>
<dbReference type="Proteomes" id="UP000194161">
    <property type="component" value="Chromosome"/>
</dbReference>
<dbReference type="InterPro" id="IPR000014">
    <property type="entry name" value="PAS"/>
</dbReference>
<dbReference type="InterPro" id="IPR035965">
    <property type="entry name" value="PAS-like_dom_sf"/>
</dbReference>
<dbReference type="Gene3D" id="3.30.565.10">
    <property type="entry name" value="Histidine kinase-like ATPase, C-terminal domain"/>
    <property type="match status" value="1"/>
</dbReference>
<dbReference type="InterPro" id="IPR029016">
    <property type="entry name" value="GAF-like_dom_sf"/>
</dbReference>
<evidence type="ECO:0000256" key="2">
    <source>
        <dbReference type="ARBA" id="ARBA00004429"/>
    </source>
</evidence>
<keyword evidence="17" id="KW-1133">Transmembrane helix</keyword>
<evidence type="ECO:0000256" key="9">
    <source>
        <dbReference type="ARBA" id="ARBA00022630"/>
    </source>
</evidence>
<dbReference type="SUPFAM" id="SSF69118">
    <property type="entry name" value="AhpD-like"/>
    <property type="match status" value="1"/>
</dbReference>
<dbReference type="KEGG" id="bgm:CAL15_05120"/>
<dbReference type="GO" id="GO:0004673">
    <property type="term" value="F:protein histidine kinase activity"/>
    <property type="evidence" value="ECO:0007669"/>
    <property type="project" value="UniProtKB-EC"/>
</dbReference>
<keyword evidence="19" id="KW-0472">Membrane</keyword>
<dbReference type="RefSeq" id="WP_086077593.1">
    <property type="nucleotide sequence ID" value="NZ_CP021111.1"/>
</dbReference>
<evidence type="ECO:0000256" key="20">
    <source>
        <dbReference type="ARBA" id="ARBA00023170"/>
    </source>
</evidence>
<keyword evidence="12" id="KW-0812">Transmembrane</keyword>
<evidence type="ECO:0000256" key="13">
    <source>
        <dbReference type="ARBA" id="ARBA00022737"/>
    </source>
</evidence>
<evidence type="ECO:0000256" key="15">
    <source>
        <dbReference type="ARBA" id="ARBA00022777"/>
    </source>
</evidence>
<feature type="domain" description="PAS" evidence="21">
    <location>
        <begin position="678"/>
        <end position="750"/>
    </location>
</feature>
<keyword evidence="14" id="KW-0547">Nucleotide-binding</keyword>
<keyword evidence="10" id="KW-0288">FMN</keyword>
<comment type="catalytic activity">
    <reaction evidence="1">
        <text>ATP + protein L-histidine = ADP + protein N-phospho-L-histidine.</text>
        <dbReference type="EC" id="2.7.13.3"/>
    </reaction>
</comment>
<dbReference type="InterPro" id="IPR029032">
    <property type="entry name" value="AhpD-like"/>
</dbReference>
<evidence type="ECO:0000256" key="19">
    <source>
        <dbReference type="ARBA" id="ARBA00023136"/>
    </source>
</evidence>
<dbReference type="Pfam" id="PF08447">
    <property type="entry name" value="PAS_3"/>
    <property type="match status" value="3"/>
</dbReference>
<feature type="domain" description="PAS" evidence="21">
    <location>
        <begin position="249"/>
        <end position="319"/>
    </location>
</feature>
<keyword evidence="24" id="KW-1185">Reference proteome</keyword>
<evidence type="ECO:0000259" key="22">
    <source>
        <dbReference type="PROSITE" id="PS50113"/>
    </source>
</evidence>
<dbReference type="PROSITE" id="PS50112">
    <property type="entry name" value="PAS"/>
    <property type="match status" value="2"/>
</dbReference>
<evidence type="ECO:0000256" key="4">
    <source>
        <dbReference type="ARBA" id="ARBA00022475"/>
    </source>
</evidence>
<evidence type="ECO:0000256" key="10">
    <source>
        <dbReference type="ARBA" id="ARBA00022643"/>
    </source>
</evidence>
<dbReference type="SMART" id="SM00086">
    <property type="entry name" value="PAC"/>
    <property type="match status" value="3"/>
</dbReference>
<keyword evidence="9" id="KW-0285">Flavoprotein</keyword>
<evidence type="ECO:0000256" key="1">
    <source>
        <dbReference type="ARBA" id="ARBA00000085"/>
    </source>
</evidence>
<dbReference type="InterPro" id="IPR013655">
    <property type="entry name" value="PAS_fold_3"/>
</dbReference>
<keyword evidence="16" id="KW-0067">ATP-binding</keyword>
<keyword evidence="11" id="KW-0808">Transferase</keyword>
<dbReference type="Gene3D" id="2.10.70.100">
    <property type="match status" value="1"/>
</dbReference>
<dbReference type="FunFam" id="2.10.70.100:FF:000001">
    <property type="entry name" value="Sensory transduction histidine kinase"/>
    <property type="match status" value="1"/>
</dbReference>
<evidence type="ECO:0000259" key="21">
    <source>
        <dbReference type="PROSITE" id="PS50112"/>
    </source>
</evidence>
<feature type="domain" description="PAC" evidence="22">
    <location>
        <begin position="322"/>
        <end position="375"/>
    </location>
</feature>
<dbReference type="SMART" id="SM00911">
    <property type="entry name" value="HWE_HK"/>
    <property type="match status" value="1"/>
</dbReference>
<dbReference type="Pfam" id="PF01590">
    <property type="entry name" value="GAF"/>
    <property type="match status" value="1"/>
</dbReference>